<evidence type="ECO:0000313" key="1">
    <source>
        <dbReference type="EMBL" id="DAD90260.1"/>
    </source>
</evidence>
<sequence length="151" mass="18283">MKQYMKDGMIYNLPVEVKIGDEITYTNNEKFLKENGYEEYVPTPYKPTMEEEIENSIRMINEETDRKIFNDFVWNGNEFYLSIENQFNFKNLYDLRDSREYPITIKTKTGFTTLEDVRDVECFYLDGVKFVEDCLKEGWQRKLEAEEKIRR</sequence>
<dbReference type="EMBL" id="BK015080">
    <property type="protein sequence ID" value="DAD90260.1"/>
    <property type="molecule type" value="Genomic_DNA"/>
</dbReference>
<reference evidence="1" key="1">
    <citation type="journal article" date="2021" name="Proc. Natl. Acad. Sci. U.S.A.">
        <title>A Catalog of Tens of Thousands of Viruses from Human Metagenomes Reveals Hidden Associations with Chronic Diseases.</title>
        <authorList>
            <person name="Tisza M.J."/>
            <person name="Buck C.B."/>
        </authorList>
    </citation>
    <scope>NUCLEOTIDE SEQUENCE</scope>
    <source>
        <strain evidence="1">Ct8ME27</strain>
    </source>
</reference>
<name>A0A8S5N700_9CAUD</name>
<protein>
    <submittedName>
        <fullName evidence="1">Uncharacterized protein</fullName>
    </submittedName>
</protein>
<organism evidence="1">
    <name type="scientific">Myoviridae sp. ct8ME27</name>
    <dbReference type="NCBI Taxonomy" id="2826622"/>
    <lineage>
        <taxon>Viruses</taxon>
        <taxon>Duplodnaviria</taxon>
        <taxon>Heunggongvirae</taxon>
        <taxon>Uroviricota</taxon>
        <taxon>Caudoviricetes</taxon>
    </lineage>
</organism>
<proteinExistence type="predicted"/>
<accession>A0A8S5N700</accession>